<protein>
    <submittedName>
        <fullName evidence="4">Laminin EGF-like protein</fullName>
    </submittedName>
</protein>
<accession>A0A2G9UI37</accession>
<evidence type="ECO:0000313" key="4">
    <source>
        <dbReference type="EMBL" id="PIO69917.1"/>
    </source>
</evidence>
<feature type="compositionally biased region" description="Basic and acidic residues" evidence="1">
    <location>
        <begin position="309"/>
        <end position="348"/>
    </location>
</feature>
<dbReference type="SUPFAM" id="SSF57196">
    <property type="entry name" value="EGF/Laminin"/>
    <property type="match status" value="1"/>
</dbReference>
<sequence length="365" mass="42028">MELLTDTLKVYRHNDEMLLWTSFSIISGGDAVQQEDYEEDELDPEELKSEWLAWQTPRHKNLISKMIIGKANKWEVMNEIGDQFYHLRKEIREQYKSKLQEYCIKNVKNIIGVENFNVIRGMYLDTDPIEQLETKFNEVVAGLPEERERLLADRYAVFCRKIFRLVNFEPADLTIWLTSAQKMAIGQMIQNPNINDTQIYDKMYEFYMNTTGEQKEEASDIIESGCRHFIAHMFGDDNAETCLHNTVGDSCERCAAGFYGDATTGTRDDCTRCPCPDGGDCFINEQNLVECSECPAGKQGITCEEDISATKEEVTKNAEEEKKGERQKEGRNENGSEEQRIAEEHHESSSINNNSINDERINESK</sequence>
<feature type="domain" description="Polyprotein allergen nematode" evidence="3">
    <location>
        <begin position="172"/>
        <end position="241"/>
    </location>
</feature>
<dbReference type="OrthoDB" id="5985440at2759"/>
<reference evidence="4 5" key="1">
    <citation type="submission" date="2015-09" db="EMBL/GenBank/DDBJ databases">
        <title>Draft genome of the parasitic nematode Teladorsagia circumcincta isolate WARC Sus (inbred).</title>
        <authorList>
            <person name="Mitreva M."/>
        </authorList>
    </citation>
    <scope>NUCLEOTIDE SEQUENCE [LARGE SCALE GENOMIC DNA]</scope>
    <source>
        <strain evidence="4 5">S</strain>
    </source>
</reference>
<evidence type="ECO:0000259" key="3">
    <source>
        <dbReference type="Pfam" id="PF16469"/>
    </source>
</evidence>
<dbReference type="Gene3D" id="2.10.25.10">
    <property type="entry name" value="Laminin"/>
    <property type="match status" value="1"/>
</dbReference>
<dbReference type="Pfam" id="PF16469">
    <property type="entry name" value="NPA"/>
    <property type="match status" value="2"/>
</dbReference>
<keyword evidence="5" id="KW-1185">Reference proteome</keyword>
<dbReference type="Proteomes" id="UP000230423">
    <property type="component" value="Unassembled WGS sequence"/>
</dbReference>
<organism evidence="4 5">
    <name type="scientific">Teladorsagia circumcincta</name>
    <name type="common">Brown stomach worm</name>
    <name type="synonym">Ostertagia circumcincta</name>
    <dbReference type="NCBI Taxonomy" id="45464"/>
    <lineage>
        <taxon>Eukaryota</taxon>
        <taxon>Metazoa</taxon>
        <taxon>Ecdysozoa</taxon>
        <taxon>Nematoda</taxon>
        <taxon>Chromadorea</taxon>
        <taxon>Rhabditida</taxon>
        <taxon>Rhabditina</taxon>
        <taxon>Rhabditomorpha</taxon>
        <taxon>Strongyloidea</taxon>
        <taxon>Trichostrongylidae</taxon>
        <taxon>Teladorsagia</taxon>
    </lineage>
</organism>
<evidence type="ECO:0000259" key="2">
    <source>
        <dbReference type="Pfam" id="PF00053"/>
    </source>
</evidence>
<proteinExistence type="predicted"/>
<dbReference type="EMBL" id="KZ346465">
    <property type="protein sequence ID" value="PIO69917.1"/>
    <property type="molecule type" value="Genomic_DNA"/>
</dbReference>
<dbReference type="Gene3D" id="1.10.533.30">
    <property type="entry name" value="Nematode polyprotein allergen ABA-1"/>
    <property type="match status" value="2"/>
</dbReference>
<dbReference type="CDD" id="cd00055">
    <property type="entry name" value="EGF_Lam"/>
    <property type="match status" value="1"/>
</dbReference>
<feature type="domain" description="Laminin EGF-like" evidence="2">
    <location>
        <begin position="242"/>
        <end position="270"/>
    </location>
</feature>
<dbReference type="Pfam" id="PF00053">
    <property type="entry name" value="EGF_laminin"/>
    <property type="match status" value="1"/>
</dbReference>
<feature type="region of interest" description="Disordered" evidence="1">
    <location>
        <begin position="309"/>
        <end position="365"/>
    </location>
</feature>
<evidence type="ECO:0000256" key="1">
    <source>
        <dbReference type="SAM" id="MobiDB-lite"/>
    </source>
</evidence>
<gene>
    <name evidence="4" type="ORF">TELCIR_08245</name>
</gene>
<dbReference type="InterPro" id="IPR038289">
    <property type="entry name" value="DVA-1_sf"/>
</dbReference>
<name>A0A2G9UI37_TELCI</name>
<dbReference type="InterPro" id="IPR002049">
    <property type="entry name" value="LE_dom"/>
</dbReference>
<dbReference type="InterPro" id="IPR032487">
    <property type="entry name" value="ABA-1_nematode"/>
</dbReference>
<dbReference type="AlphaFoldDB" id="A0A2G9UI37"/>
<feature type="domain" description="Polyprotein allergen nematode" evidence="3">
    <location>
        <begin position="46"/>
        <end position="163"/>
    </location>
</feature>
<evidence type="ECO:0000313" key="5">
    <source>
        <dbReference type="Proteomes" id="UP000230423"/>
    </source>
</evidence>